<protein>
    <submittedName>
        <fullName evidence="2">IS30 family transposase</fullName>
    </submittedName>
</protein>
<reference evidence="2 3" key="1">
    <citation type="submission" date="2021-03" db="EMBL/GenBank/DDBJ databases">
        <title>Genomic Encyclopedia of Type Strains, Phase IV (KMG-IV): sequencing the most valuable type-strain genomes for metagenomic binning, comparative biology and taxonomic classification.</title>
        <authorList>
            <person name="Goeker M."/>
        </authorList>
    </citation>
    <scope>NUCLEOTIDE SEQUENCE [LARGE SCALE GENOMIC DNA]</scope>
    <source>
        <strain evidence="2 3">DSM 25609</strain>
    </source>
</reference>
<sequence>MAQSNSSTKKRTFTHLTDTERGEIVAYKKMGLSLREIAKETGRHVSTITRELK</sequence>
<evidence type="ECO:0000259" key="1">
    <source>
        <dbReference type="Pfam" id="PF13936"/>
    </source>
</evidence>
<feature type="domain" description="Transposase IS30-like HTH" evidence="1">
    <location>
        <begin position="14"/>
        <end position="53"/>
    </location>
</feature>
<dbReference type="RefSeq" id="WP_209463603.1">
    <property type="nucleotide sequence ID" value="NZ_CP110224.1"/>
</dbReference>
<proteinExistence type="predicted"/>
<evidence type="ECO:0000313" key="2">
    <source>
        <dbReference type="EMBL" id="MBP1970481.1"/>
    </source>
</evidence>
<dbReference type="InterPro" id="IPR025246">
    <property type="entry name" value="IS30-like_HTH"/>
</dbReference>
<evidence type="ECO:0000313" key="3">
    <source>
        <dbReference type="Proteomes" id="UP001519345"/>
    </source>
</evidence>
<accession>A0ABS4IJ68</accession>
<gene>
    <name evidence="2" type="ORF">J2Z83_002602</name>
</gene>
<dbReference type="Proteomes" id="UP001519345">
    <property type="component" value="Unassembled WGS sequence"/>
</dbReference>
<dbReference type="Pfam" id="PF13936">
    <property type="entry name" value="HTH_38"/>
    <property type="match status" value="1"/>
</dbReference>
<dbReference type="Gene3D" id="1.10.10.60">
    <property type="entry name" value="Homeodomain-like"/>
    <property type="match status" value="1"/>
</dbReference>
<dbReference type="EMBL" id="JAGGKX010000013">
    <property type="protein sequence ID" value="MBP1970481.1"/>
    <property type="molecule type" value="Genomic_DNA"/>
</dbReference>
<keyword evidence="3" id="KW-1185">Reference proteome</keyword>
<organism evidence="2 3">
    <name type="scientific">Virgibacillus natechei</name>
    <dbReference type="NCBI Taxonomy" id="1216297"/>
    <lineage>
        <taxon>Bacteria</taxon>
        <taxon>Bacillati</taxon>
        <taxon>Bacillota</taxon>
        <taxon>Bacilli</taxon>
        <taxon>Bacillales</taxon>
        <taxon>Bacillaceae</taxon>
        <taxon>Virgibacillus</taxon>
    </lineage>
</organism>
<name>A0ABS4IJ68_9BACI</name>
<comment type="caution">
    <text evidence="2">The sequence shown here is derived from an EMBL/GenBank/DDBJ whole genome shotgun (WGS) entry which is preliminary data.</text>
</comment>